<sequence length="167" mass="18576">MTQATIAQDDVFERALIRLLDPSGMPAARNGTVSAGRRRPARRMRADGKPDDDTRAGAQITIVEILSRTSVSVRWSDPRSGHFGEQVWHCVIARTSSRCVLTGVPINRGDRVYRPRGRGRTVPCNWDRMIHAAAVTPLPASDCPLQAASRYRLERTGDVDRDRSERA</sequence>
<dbReference type="Proteomes" id="UP000625568">
    <property type="component" value="Chromosome 1"/>
</dbReference>
<evidence type="ECO:0000256" key="1">
    <source>
        <dbReference type="SAM" id="MobiDB-lite"/>
    </source>
</evidence>
<dbReference type="Pfam" id="PF11811">
    <property type="entry name" value="DUF3331"/>
    <property type="match status" value="1"/>
</dbReference>
<feature type="compositionally biased region" description="Basic and acidic residues" evidence="1">
    <location>
        <begin position="44"/>
        <end position="54"/>
    </location>
</feature>
<dbReference type="EMBL" id="CP069482">
    <property type="protein sequence ID" value="QRO78933.1"/>
    <property type="molecule type" value="Genomic_DNA"/>
</dbReference>
<dbReference type="AlphaFoldDB" id="A0A892I1P5"/>
<reference evidence="2 3" key="1">
    <citation type="submission" date="2021-02" db="EMBL/GenBank/DDBJ databases">
        <title>FDA dAtabase for Regulatory Grade micrObial Sequences (FDA-ARGOS): Supporting development and validation of Infectious Disease Dx tests.</title>
        <authorList>
            <person name="Minogue T."/>
            <person name="Wolcott M."/>
            <person name="Wasieloski L."/>
            <person name="Aguilar W."/>
            <person name="Moore D."/>
            <person name="Jaissle J."/>
            <person name="Tallon L."/>
            <person name="Sadzewicz L."/>
            <person name="Zhao X."/>
            <person name="Boylan J."/>
            <person name="Ott S."/>
            <person name="Bowen H."/>
            <person name="Vavikolanu K."/>
            <person name="Mehta A."/>
            <person name="Aluvathingal J."/>
            <person name="Nadendla S."/>
            <person name="Yan Y."/>
            <person name="Sichtig H."/>
        </authorList>
    </citation>
    <scope>NUCLEOTIDE SEQUENCE [LARGE SCALE GENOMIC DNA]</scope>
    <source>
        <strain evidence="2 3">FDAARGOS_1272</strain>
    </source>
</reference>
<accession>A0A892I1P5</accession>
<dbReference type="InterPro" id="IPR021769">
    <property type="entry name" value="DUF3331"/>
</dbReference>
<evidence type="ECO:0000313" key="3">
    <source>
        <dbReference type="Proteomes" id="UP000625568"/>
    </source>
</evidence>
<proteinExistence type="predicted"/>
<evidence type="ECO:0000313" key="2">
    <source>
        <dbReference type="EMBL" id="QRO78933.1"/>
    </source>
</evidence>
<organism evidence="2 3">
    <name type="scientific">Burkholderia dolosa</name>
    <dbReference type="NCBI Taxonomy" id="152500"/>
    <lineage>
        <taxon>Bacteria</taxon>
        <taxon>Pseudomonadati</taxon>
        <taxon>Pseudomonadota</taxon>
        <taxon>Betaproteobacteria</taxon>
        <taxon>Burkholderiales</taxon>
        <taxon>Burkholderiaceae</taxon>
        <taxon>Burkholderia</taxon>
        <taxon>Burkholderia cepacia complex</taxon>
    </lineage>
</organism>
<keyword evidence="3" id="KW-1185">Reference proteome</keyword>
<feature type="region of interest" description="Disordered" evidence="1">
    <location>
        <begin position="27"/>
        <end position="54"/>
    </location>
</feature>
<name>A0A892I1P5_9BURK</name>
<gene>
    <name evidence="2" type="ORF">I6K02_12720</name>
</gene>
<protein>
    <submittedName>
        <fullName evidence="2">DUF3331 domain-containing protein</fullName>
    </submittedName>
</protein>
<dbReference type="RefSeq" id="WP_035973378.1">
    <property type="nucleotide sequence ID" value="NZ_CABVPR010000040.1"/>
</dbReference>